<dbReference type="PRINTS" id="PR00153">
    <property type="entry name" value="CSAPPISMRASE"/>
</dbReference>
<evidence type="ECO:0000313" key="7">
    <source>
        <dbReference type="Proteomes" id="UP000192639"/>
    </source>
</evidence>
<dbReference type="EC" id="5.2.1.8" evidence="4"/>
<keyword evidence="2 4" id="KW-0697">Rotamase</keyword>
<dbReference type="VEuPathDB" id="MicrosporidiaDB:ECANGB1_1393"/>
<evidence type="ECO:0000256" key="4">
    <source>
        <dbReference type="RuleBase" id="RU363019"/>
    </source>
</evidence>
<sequence length="210" mass="24022">MANSMTNLMQFAFNTFSLNEVTKQEVQEEYFDKIAYLTLEYTPKDESVERATQTFYFDLFWETTPVTCLNFAKLCEGVTEDVGYKGSKFHRVISDFMMQGGDFTKGNGTGGLSIYGEHFMDENFKQGHSEPGLLSMANAGKNTNGSQFFITFKQLFYLNEKHVVFGRVVPEQLDLLLDMFNGYKTTYEDVPIKPIKIKDCGLKKKDETVL</sequence>
<comment type="catalytic activity">
    <reaction evidence="1 4">
        <text>[protein]-peptidylproline (omega=180) = [protein]-peptidylproline (omega=0)</text>
        <dbReference type="Rhea" id="RHEA:16237"/>
        <dbReference type="Rhea" id="RHEA-COMP:10747"/>
        <dbReference type="Rhea" id="RHEA-COMP:10748"/>
        <dbReference type="ChEBI" id="CHEBI:83833"/>
        <dbReference type="ChEBI" id="CHEBI:83834"/>
        <dbReference type="EC" id="5.2.1.8"/>
    </reaction>
</comment>
<comment type="caution">
    <text evidence="6">The sequence shown here is derived from an EMBL/GenBank/DDBJ whole genome shotgun (WGS) entry which is preliminary data.</text>
</comment>
<dbReference type="PROSITE" id="PS50072">
    <property type="entry name" value="CSA_PPIASE_2"/>
    <property type="match status" value="1"/>
</dbReference>
<dbReference type="GO" id="GO:0003755">
    <property type="term" value="F:peptidyl-prolyl cis-trans isomerase activity"/>
    <property type="evidence" value="ECO:0007669"/>
    <property type="project" value="UniProtKB-UniRule"/>
</dbReference>
<keyword evidence="7" id="KW-1185">Reference proteome</keyword>
<name>A0A1Y1S685_9MICR</name>
<dbReference type="OrthoDB" id="193499at2759"/>
<dbReference type="Proteomes" id="UP000192639">
    <property type="component" value="Unassembled WGS sequence"/>
</dbReference>
<dbReference type="SUPFAM" id="SSF50891">
    <property type="entry name" value="Cyclophilin-like"/>
    <property type="match status" value="1"/>
</dbReference>
<dbReference type="GO" id="GO:0006457">
    <property type="term" value="P:protein folding"/>
    <property type="evidence" value="ECO:0007669"/>
    <property type="project" value="InterPro"/>
</dbReference>
<dbReference type="PANTHER" id="PTHR11071">
    <property type="entry name" value="PEPTIDYL-PROLYL CIS-TRANS ISOMERASE"/>
    <property type="match status" value="1"/>
</dbReference>
<dbReference type="InterPro" id="IPR002130">
    <property type="entry name" value="Cyclophilin-type_PPIase_dom"/>
</dbReference>
<evidence type="ECO:0000259" key="5">
    <source>
        <dbReference type="PROSITE" id="PS50072"/>
    </source>
</evidence>
<protein>
    <recommendedName>
        <fullName evidence="4">Peptidyl-prolyl cis-trans isomerase</fullName>
        <shortName evidence="4">PPIase</shortName>
        <ecNumber evidence="4">5.2.1.8</ecNumber>
    </recommendedName>
</protein>
<dbReference type="Gene3D" id="2.40.100.10">
    <property type="entry name" value="Cyclophilin-like"/>
    <property type="match status" value="1"/>
</dbReference>
<proteinExistence type="inferred from homology"/>
<comment type="function">
    <text evidence="4">PPIases accelerate the folding of proteins. It catalyzes the cis-trans isomerization of proline imidic peptide bonds in oligopeptides.</text>
</comment>
<dbReference type="GO" id="GO:0005737">
    <property type="term" value="C:cytoplasm"/>
    <property type="evidence" value="ECO:0007669"/>
    <property type="project" value="TreeGrafter"/>
</dbReference>
<reference evidence="6 7" key="1">
    <citation type="journal article" date="2017" name="Environ. Microbiol.">
        <title>Decay of the glycolytic pathway and adaptation to intranuclear parasitism within Enterocytozoonidae microsporidia.</title>
        <authorList>
            <person name="Wiredu Boakye D."/>
            <person name="Jaroenlak P."/>
            <person name="Prachumwat A."/>
            <person name="Williams T.A."/>
            <person name="Bateman K.S."/>
            <person name="Itsathitphaisarn O."/>
            <person name="Sritunyalucksana K."/>
            <person name="Paszkiewicz K.H."/>
            <person name="Moore K.A."/>
            <person name="Stentiford G.D."/>
            <person name="Williams B.A."/>
        </authorList>
    </citation>
    <scope>NUCLEOTIDE SEQUENCE [LARGE SCALE GENOMIC DNA]</scope>
    <source>
        <strain evidence="6 7">GB1</strain>
    </source>
</reference>
<evidence type="ECO:0000256" key="3">
    <source>
        <dbReference type="ARBA" id="ARBA00023235"/>
    </source>
</evidence>
<dbReference type="Pfam" id="PF00160">
    <property type="entry name" value="Pro_isomerase"/>
    <property type="match status" value="1"/>
</dbReference>
<evidence type="ECO:0000256" key="1">
    <source>
        <dbReference type="ARBA" id="ARBA00000971"/>
    </source>
</evidence>
<dbReference type="AlphaFoldDB" id="A0A1Y1S685"/>
<gene>
    <name evidence="6" type="primary">PPIB</name>
    <name evidence="6" type="ORF">ECANGB1_1393</name>
</gene>
<dbReference type="FunFam" id="2.40.100.10:FF:000025">
    <property type="entry name" value="Peptidyl-prolyl cis-trans isomerase CYP19-2"/>
    <property type="match status" value="1"/>
</dbReference>
<evidence type="ECO:0000313" key="6">
    <source>
        <dbReference type="EMBL" id="ORD93905.1"/>
    </source>
</evidence>
<keyword evidence="3 4" id="KW-0413">Isomerase</keyword>
<dbReference type="GO" id="GO:0016018">
    <property type="term" value="F:cyclosporin A binding"/>
    <property type="evidence" value="ECO:0007669"/>
    <property type="project" value="TreeGrafter"/>
</dbReference>
<dbReference type="PROSITE" id="PS00170">
    <property type="entry name" value="CSA_PPIASE_1"/>
    <property type="match status" value="1"/>
</dbReference>
<dbReference type="InterPro" id="IPR029000">
    <property type="entry name" value="Cyclophilin-like_dom_sf"/>
</dbReference>
<dbReference type="EMBL" id="LWDP01000040">
    <property type="protein sequence ID" value="ORD93905.1"/>
    <property type="molecule type" value="Genomic_DNA"/>
</dbReference>
<dbReference type="PANTHER" id="PTHR11071:SF561">
    <property type="entry name" value="PEPTIDYL-PROLYL CIS-TRANS ISOMERASE D-RELATED"/>
    <property type="match status" value="1"/>
</dbReference>
<comment type="similarity">
    <text evidence="4">Belongs to the cyclophilin-type PPIase family.</text>
</comment>
<evidence type="ECO:0000256" key="2">
    <source>
        <dbReference type="ARBA" id="ARBA00023110"/>
    </source>
</evidence>
<dbReference type="InterPro" id="IPR020892">
    <property type="entry name" value="Cyclophilin-type_PPIase_CS"/>
</dbReference>
<feature type="domain" description="PPIase cyclophilin-type" evidence="5">
    <location>
        <begin position="57"/>
        <end position="202"/>
    </location>
</feature>
<organism evidence="6 7">
    <name type="scientific">Enterospora canceri</name>
    <dbReference type="NCBI Taxonomy" id="1081671"/>
    <lineage>
        <taxon>Eukaryota</taxon>
        <taxon>Fungi</taxon>
        <taxon>Fungi incertae sedis</taxon>
        <taxon>Microsporidia</taxon>
        <taxon>Enterocytozoonidae</taxon>
        <taxon>Enterospora</taxon>
    </lineage>
</organism>
<accession>A0A1Y1S685</accession>